<evidence type="ECO:0000313" key="3">
    <source>
        <dbReference type="Proteomes" id="UP000309215"/>
    </source>
</evidence>
<dbReference type="AlphaFoldDB" id="A0A4U1J2Y6"/>
<dbReference type="Pfam" id="PF00550">
    <property type="entry name" value="PP-binding"/>
    <property type="match status" value="1"/>
</dbReference>
<proteinExistence type="predicted"/>
<name>A0A4U1J2Y6_9BACT</name>
<feature type="domain" description="Carrier" evidence="1">
    <location>
        <begin position="39"/>
        <end position="118"/>
    </location>
</feature>
<dbReference type="PROSITE" id="PS50075">
    <property type="entry name" value="CARRIER"/>
    <property type="match status" value="1"/>
</dbReference>
<evidence type="ECO:0000259" key="1">
    <source>
        <dbReference type="PROSITE" id="PS50075"/>
    </source>
</evidence>
<dbReference type="EMBL" id="SSMQ01000044">
    <property type="protein sequence ID" value="TKD00766.1"/>
    <property type="molecule type" value="Genomic_DNA"/>
</dbReference>
<accession>A0A4U1J2Y6</accession>
<dbReference type="InterPro" id="IPR009081">
    <property type="entry name" value="PP-bd_ACP"/>
</dbReference>
<keyword evidence="3" id="KW-1185">Reference proteome</keyword>
<sequence length="127" mass="13642">MHSALLSRVRAWPLFCQGAVPVAFSTKELLVDTHLSIPEGIANDVRRIIAETLRLPVEHVSLDARLDEARLGIDSLGLIKLNVALEEAFDITLPDFTTPEQPHIRSVGDVAALVAGKVSAQANGGAR</sequence>
<dbReference type="OrthoDB" id="5516828at2"/>
<dbReference type="Proteomes" id="UP000309215">
    <property type="component" value="Unassembled WGS sequence"/>
</dbReference>
<dbReference type="Gene3D" id="1.10.1200.10">
    <property type="entry name" value="ACP-like"/>
    <property type="match status" value="1"/>
</dbReference>
<comment type="caution">
    <text evidence="2">The sequence shown here is derived from an EMBL/GenBank/DDBJ whole genome shotgun (WGS) entry which is preliminary data.</text>
</comment>
<dbReference type="InterPro" id="IPR036736">
    <property type="entry name" value="ACP-like_sf"/>
</dbReference>
<gene>
    <name evidence="2" type="ORF">E8A74_33100</name>
</gene>
<protein>
    <submittedName>
        <fullName evidence="2">Acyl carrier protein</fullName>
    </submittedName>
</protein>
<evidence type="ECO:0000313" key="2">
    <source>
        <dbReference type="EMBL" id="TKD00766.1"/>
    </source>
</evidence>
<organism evidence="2 3">
    <name type="scientific">Polyangium fumosum</name>
    <dbReference type="NCBI Taxonomy" id="889272"/>
    <lineage>
        <taxon>Bacteria</taxon>
        <taxon>Pseudomonadati</taxon>
        <taxon>Myxococcota</taxon>
        <taxon>Polyangia</taxon>
        <taxon>Polyangiales</taxon>
        <taxon>Polyangiaceae</taxon>
        <taxon>Polyangium</taxon>
    </lineage>
</organism>
<reference evidence="2 3" key="1">
    <citation type="submission" date="2019-04" db="EMBL/GenBank/DDBJ databases">
        <authorList>
            <person name="Li Y."/>
            <person name="Wang J."/>
        </authorList>
    </citation>
    <scope>NUCLEOTIDE SEQUENCE [LARGE SCALE GENOMIC DNA]</scope>
    <source>
        <strain evidence="2 3">DSM 14668</strain>
    </source>
</reference>
<dbReference type="SUPFAM" id="SSF47336">
    <property type="entry name" value="ACP-like"/>
    <property type="match status" value="1"/>
</dbReference>